<name>A0AAE0BTL7_9CHLO</name>
<reference evidence="1 2" key="1">
    <citation type="journal article" date="2015" name="Genome Biol. Evol.">
        <title>Comparative Genomics of a Bacterivorous Green Alga Reveals Evolutionary Causalities and Consequences of Phago-Mixotrophic Mode of Nutrition.</title>
        <authorList>
            <person name="Burns J.A."/>
            <person name="Paasch A."/>
            <person name="Narechania A."/>
            <person name="Kim E."/>
        </authorList>
    </citation>
    <scope>NUCLEOTIDE SEQUENCE [LARGE SCALE GENOMIC DNA]</scope>
    <source>
        <strain evidence="1 2">PLY_AMNH</strain>
    </source>
</reference>
<protein>
    <submittedName>
        <fullName evidence="1">Uncharacterized protein</fullName>
    </submittedName>
</protein>
<evidence type="ECO:0000313" key="2">
    <source>
        <dbReference type="Proteomes" id="UP001190700"/>
    </source>
</evidence>
<dbReference type="EMBL" id="LGRX02033150">
    <property type="protein sequence ID" value="KAK3242576.1"/>
    <property type="molecule type" value="Genomic_DNA"/>
</dbReference>
<accession>A0AAE0BTL7</accession>
<gene>
    <name evidence="1" type="ORF">CYMTET_47735</name>
</gene>
<dbReference type="Proteomes" id="UP001190700">
    <property type="component" value="Unassembled WGS sequence"/>
</dbReference>
<evidence type="ECO:0000313" key="1">
    <source>
        <dbReference type="EMBL" id="KAK3242576.1"/>
    </source>
</evidence>
<dbReference type="AlphaFoldDB" id="A0AAE0BTL7"/>
<comment type="caution">
    <text evidence="1">The sequence shown here is derived from an EMBL/GenBank/DDBJ whole genome shotgun (WGS) entry which is preliminary data.</text>
</comment>
<keyword evidence="2" id="KW-1185">Reference proteome</keyword>
<proteinExistence type="predicted"/>
<sequence>MKAHGNRLQGFQCESCPGYKFGPFEEGWKYSDVSSPQLTHFEYKYIRTTTKDASVQTFAWDNVSGGGYKPRHFKVNLVSSTCLNDADRPPDTDVSLLRLDDPEFATNIAVPMVKVEKGEYYVMPYYSGIFSNIADHVEFISKLRFSPYQNDYFDLLAELILLYRRYLATHGKRVPPRVEDIAIWYDHLHRVRLSFHLVKQAPSASAQSSDLECSPQDVQSSEETEMPFVAHFRDAVEKTSAFHKIASQKASSAMNSVYKDLNDKLKSDGSDLVNESVLDILDHARHQIHALRCLGWKGAQKTSASETFCSRVHHNPLDAPNGSTTTAYAIPIEALLQMM</sequence>
<organism evidence="1 2">
    <name type="scientific">Cymbomonas tetramitiformis</name>
    <dbReference type="NCBI Taxonomy" id="36881"/>
    <lineage>
        <taxon>Eukaryota</taxon>
        <taxon>Viridiplantae</taxon>
        <taxon>Chlorophyta</taxon>
        <taxon>Pyramimonadophyceae</taxon>
        <taxon>Pyramimonadales</taxon>
        <taxon>Pyramimonadaceae</taxon>
        <taxon>Cymbomonas</taxon>
    </lineage>
</organism>